<dbReference type="GO" id="GO:0005774">
    <property type="term" value="C:vacuolar membrane"/>
    <property type="evidence" value="ECO:0007669"/>
    <property type="project" value="UniProtKB-ARBA"/>
</dbReference>
<evidence type="ECO:0000256" key="12">
    <source>
        <dbReference type="RuleBase" id="RU361188"/>
    </source>
</evidence>
<comment type="catalytic activity">
    <reaction evidence="10">
        <text>a beta-D-glucosylceramide + H2O = an N-acyl-sphingoid base + D-glucose</text>
        <dbReference type="Rhea" id="RHEA:81447"/>
        <dbReference type="ChEBI" id="CHEBI:4167"/>
        <dbReference type="ChEBI" id="CHEBI:15377"/>
        <dbReference type="ChEBI" id="CHEBI:83264"/>
        <dbReference type="ChEBI" id="CHEBI:83273"/>
    </reaction>
    <physiologicalReaction direction="left-to-right" evidence="10">
        <dbReference type="Rhea" id="RHEA:81448"/>
    </physiologicalReaction>
</comment>
<dbReference type="PANTHER" id="PTHR11069:SF23">
    <property type="entry name" value="LYSOSOMAL ACID GLUCOSYLCERAMIDASE"/>
    <property type="match status" value="1"/>
</dbReference>
<dbReference type="Pfam" id="PF17189">
    <property type="entry name" value="Glyco_hydro_30C"/>
    <property type="match status" value="1"/>
</dbReference>
<dbReference type="FunFam" id="3.20.20.80:FF:000030">
    <property type="entry name" value="Lysosomal acid glucosylceramidase"/>
    <property type="match status" value="1"/>
</dbReference>
<dbReference type="InterPro" id="IPR033452">
    <property type="entry name" value="GH30_C"/>
</dbReference>
<keyword evidence="7 12" id="KW-0378">Hydrolase</keyword>
<comment type="catalytic activity">
    <reaction evidence="11">
        <text>an N-acyl-1-beta-D-glucosyl-15-methylhexadecasphing-4-enine + H2O = an N-acyl-15-methylhexadecasphing-4-enine + D-glucose</text>
        <dbReference type="Rhea" id="RHEA:34755"/>
        <dbReference type="ChEBI" id="CHEBI:4167"/>
        <dbReference type="ChEBI" id="CHEBI:15377"/>
        <dbReference type="ChEBI" id="CHEBI:70815"/>
        <dbReference type="ChEBI" id="CHEBI:70846"/>
    </reaction>
    <physiologicalReaction direction="left-to-right" evidence="11">
        <dbReference type="Rhea" id="RHEA:34756"/>
    </physiologicalReaction>
</comment>
<dbReference type="GO" id="GO:0005102">
    <property type="term" value="F:signaling receptor binding"/>
    <property type="evidence" value="ECO:0007669"/>
    <property type="project" value="UniProtKB-ARBA"/>
</dbReference>
<dbReference type="GO" id="GO:0006066">
    <property type="term" value="P:alcohol metabolic process"/>
    <property type="evidence" value="ECO:0007669"/>
    <property type="project" value="UniProtKB-ARBA"/>
</dbReference>
<evidence type="ECO:0000256" key="7">
    <source>
        <dbReference type="ARBA" id="ARBA00022801"/>
    </source>
</evidence>
<evidence type="ECO:0000313" key="16">
    <source>
        <dbReference type="Proteomes" id="UP000691718"/>
    </source>
</evidence>
<evidence type="ECO:0000259" key="13">
    <source>
        <dbReference type="Pfam" id="PF02055"/>
    </source>
</evidence>
<dbReference type="AlphaFoldDB" id="A0A8S3WBF5"/>
<protein>
    <recommendedName>
        <fullName evidence="5 12">Glucosylceramidase</fullName>
        <ecNumber evidence="5 12">3.2.1.45</ecNumber>
    </recommendedName>
</protein>
<dbReference type="EMBL" id="CAJQZP010000255">
    <property type="protein sequence ID" value="CAG4951416.1"/>
    <property type="molecule type" value="Genomic_DNA"/>
</dbReference>
<dbReference type="Proteomes" id="UP000691718">
    <property type="component" value="Unassembled WGS sequence"/>
</dbReference>
<evidence type="ECO:0000256" key="4">
    <source>
        <dbReference type="ARBA" id="ARBA00005382"/>
    </source>
</evidence>
<keyword evidence="16" id="KW-1185">Reference proteome</keyword>
<keyword evidence="12" id="KW-0326">Glycosidase</keyword>
<dbReference type="GO" id="GO:0004348">
    <property type="term" value="F:glucosylceramidase activity"/>
    <property type="evidence" value="ECO:0007669"/>
    <property type="project" value="UniProtKB-EC"/>
</dbReference>
<dbReference type="GO" id="GO:0008202">
    <property type="term" value="P:steroid metabolic process"/>
    <property type="evidence" value="ECO:0007669"/>
    <property type="project" value="UniProtKB-ARBA"/>
</dbReference>
<dbReference type="GO" id="GO:0016241">
    <property type="term" value="P:regulation of macroautophagy"/>
    <property type="evidence" value="ECO:0007669"/>
    <property type="project" value="UniProtKB-ARBA"/>
</dbReference>
<evidence type="ECO:0000256" key="3">
    <source>
        <dbReference type="ARBA" id="ARBA00004991"/>
    </source>
</evidence>
<comment type="similarity">
    <text evidence="4 12">Belongs to the glycosyl hydrolase 30 family.</text>
</comment>
<gene>
    <name evidence="15" type="ORF">PAPOLLO_LOCUS4421</name>
</gene>
<reference evidence="15" key="1">
    <citation type="submission" date="2021-04" db="EMBL/GenBank/DDBJ databases">
        <authorList>
            <person name="Tunstrom K."/>
        </authorList>
    </citation>
    <scope>NUCLEOTIDE SEQUENCE</scope>
</reference>
<evidence type="ECO:0000256" key="2">
    <source>
        <dbReference type="ARBA" id="ARBA00004760"/>
    </source>
</evidence>
<evidence type="ECO:0000256" key="9">
    <source>
        <dbReference type="ARBA" id="ARBA00023098"/>
    </source>
</evidence>
<dbReference type="GO" id="GO:0007040">
    <property type="term" value="P:lysosome organization"/>
    <property type="evidence" value="ECO:0007669"/>
    <property type="project" value="UniProtKB-ARBA"/>
</dbReference>
<dbReference type="GO" id="GO:0042391">
    <property type="term" value="P:regulation of membrane potential"/>
    <property type="evidence" value="ECO:0007669"/>
    <property type="project" value="UniProtKB-ARBA"/>
</dbReference>
<sequence length="453" mass="51308">MLQNERVVANNYKPTIHEDTNSVELRVVTSSRKQIIEGFGGSVTDAAAINWRTLSDATQQRLIDSYYGPEGLEYNMMRVPIGGADFSTHPYTYNELPWNDGALTNFSLSPEDLFYKLPMIKMAKLAATDNIKITASTWSPPVWMKTNEKITGFGRLKSEFYQAYADYHLRFIEEYDKAGVKLWAVTTTNEPINGIVPLVRFNSLGWLPSHLGRWVANNLGPTIRNSRFNDTLILAVDDQRYILSFFLSGMERGDPKSIEYIDGIAIHYYGNYVPATILSTLQEKYPNKILLSTEACEGAMPWHLDKVEIGSWRRAASYIRNILEDLNNFVVGWIDWNLCLDKNGGPNWADNFVDAPIIVYGDADEFVKQPMYYALGHFSKFIPRGSRVLEVSSLSATTMDNIAVLTPDGNVVVVLHNTESFELNVRVWISSSRYINLSLEPESVKTVEINHNL</sequence>
<organism evidence="15 16">
    <name type="scientific">Parnassius apollo</name>
    <name type="common">Apollo butterfly</name>
    <name type="synonym">Papilio apollo</name>
    <dbReference type="NCBI Taxonomy" id="110799"/>
    <lineage>
        <taxon>Eukaryota</taxon>
        <taxon>Metazoa</taxon>
        <taxon>Ecdysozoa</taxon>
        <taxon>Arthropoda</taxon>
        <taxon>Hexapoda</taxon>
        <taxon>Insecta</taxon>
        <taxon>Pterygota</taxon>
        <taxon>Neoptera</taxon>
        <taxon>Endopterygota</taxon>
        <taxon>Lepidoptera</taxon>
        <taxon>Glossata</taxon>
        <taxon>Ditrysia</taxon>
        <taxon>Papilionoidea</taxon>
        <taxon>Papilionidae</taxon>
        <taxon>Parnassiinae</taxon>
        <taxon>Parnassini</taxon>
        <taxon>Parnassius</taxon>
        <taxon>Parnassius</taxon>
    </lineage>
</organism>
<evidence type="ECO:0000256" key="11">
    <source>
        <dbReference type="ARBA" id="ARBA00051345"/>
    </source>
</evidence>
<evidence type="ECO:0000313" key="15">
    <source>
        <dbReference type="EMBL" id="CAG4951416.1"/>
    </source>
</evidence>
<feature type="domain" description="Glycosyl hydrolase family 30 TIM-barrel" evidence="13">
    <location>
        <begin position="36"/>
        <end position="382"/>
    </location>
</feature>
<dbReference type="OrthoDB" id="2160638at2759"/>
<dbReference type="InterPro" id="IPR033453">
    <property type="entry name" value="Glyco_hydro_30_TIM-barrel"/>
</dbReference>
<name>A0A8S3WBF5_PARAO</name>
<dbReference type="GO" id="GO:0030163">
    <property type="term" value="P:protein catabolic process"/>
    <property type="evidence" value="ECO:0007669"/>
    <property type="project" value="UniProtKB-ARBA"/>
</dbReference>
<evidence type="ECO:0000259" key="14">
    <source>
        <dbReference type="Pfam" id="PF17189"/>
    </source>
</evidence>
<dbReference type="PANTHER" id="PTHR11069">
    <property type="entry name" value="GLUCOSYLCERAMIDASE"/>
    <property type="match status" value="1"/>
</dbReference>
<dbReference type="GO" id="GO:0010605">
    <property type="term" value="P:negative regulation of macromolecule metabolic process"/>
    <property type="evidence" value="ECO:0007669"/>
    <property type="project" value="UniProtKB-ARBA"/>
</dbReference>
<dbReference type="InterPro" id="IPR001139">
    <property type="entry name" value="Glyco_hydro_30"/>
</dbReference>
<comment type="catalytic activity">
    <reaction evidence="1">
        <text>a beta-D-glucosyl-(1&lt;-&gt;1')-N-acylsphing-4-enine + H2O = an N-acylsphing-4-enine + D-glucose</text>
        <dbReference type="Rhea" id="RHEA:13269"/>
        <dbReference type="ChEBI" id="CHEBI:4167"/>
        <dbReference type="ChEBI" id="CHEBI:15377"/>
        <dbReference type="ChEBI" id="CHEBI:22801"/>
        <dbReference type="ChEBI" id="CHEBI:52639"/>
        <dbReference type="EC" id="3.2.1.45"/>
    </reaction>
    <physiologicalReaction direction="left-to-right" evidence="1">
        <dbReference type="Rhea" id="RHEA:13270"/>
    </physiologicalReaction>
</comment>
<dbReference type="Pfam" id="PF02055">
    <property type="entry name" value="Glyco_hydro_30"/>
    <property type="match status" value="1"/>
</dbReference>
<evidence type="ECO:0000256" key="5">
    <source>
        <dbReference type="ARBA" id="ARBA00012658"/>
    </source>
</evidence>
<evidence type="ECO:0000256" key="8">
    <source>
        <dbReference type="ARBA" id="ARBA00022919"/>
    </source>
</evidence>
<dbReference type="EC" id="3.2.1.45" evidence="5 12"/>
<dbReference type="GO" id="GO:0016758">
    <property type="term" value="F:hexosyltransferase activity"/>
    <property type="evidence" value="ECO:0007669"/>
    <property type="project" value="UniProtKB-ARBA"/>
</dbReference>
<evidence type="ECO:0000256" key="10">
    <source>
        <dbReference type="ARBA" id="ARBA00050474"/>
    </source>
</evidence>
<accession>A0A8S3WBF5</accession>
<dbReference type="GO" id="GO:0032006">
    <property type="term" value="P:regulation of TOR signaling"/>
    <property type="evidence" value="ECO:0007669"/>
    <property type="project" value="UniProtKB-ARBA"/>
</dbReference>
<keyword evidence="8 12" id="KW-0746">Sphingolipid metabolism</keyword>
<evidence type="ECO:0000256" key="6">
    <source>
        <dbReference type="ARBA" id="ARBA00022729"/>
    </source>
</evidence>
<dbReference type="GO" id="GO:0005764">
    <property type="term" value="C:lysosome"/>
    <property type="evidence" value="ECO:0007669"/>
    <property type="project" value="UniProtKB-ARBA"/>
</dbReference>
<comment type="pathway">
    <text evidence="2">Lipid metabolism; sphingolipid metabolism.</text>
</comment>
<dbReference type="GO" id="GO:0006680">
    <property type="term" value="P:glucosylceramide catabolic process"/>
    <property type="evidence" value="ECO:0007669"/>
    <property type="project" value="UniProtKB-ARBA"/>
</dbReference>
<keyword evidence="9 12" id="KW-0443">Lipid metabolism</keyword>
<comment type="pathway">
    <text evidence="3">Sphingolipid metabolism.</text>
</comment>
<comment type="caution">
    <text evidence="15">The sequence shown here is derived from an EMBL/GenBank/DDBJ whole genome shotgun (WGS) entry which is preliminary data.</text>
</comment>
<keyword evidence="6" id="KW-0732">Signal</keyword>
<evidence type="ECO:0000256" key="1">
    <source>
        <dbReference type="ARBA" id="ARBA00001013"/>
    </source>
</evidence>
<dbReference type="GO" id="GO:0051246">
    <property type="term" value="P:regulation of protein metabolic process"/>
    <property type="evidence" value="ECO:0007669"/>
    <property type="project" value="UniProtKB-ARBA"/>
</dbReference>
<proteinExistence type="inferred from homology"/>
<feature type="domain" description="Glycosyl hydrolase family 30 beta sandwich" evidence="14">
    <location>
        <begin position="385"/>
        <end position="447"/>
    </location>
</feature>
<dbReference type="GO" id="GO:0006914">
    <property type="term" value="P:autophagy"/>
    <property type="evidence" value="ECO:0007669"/>
    <property type="project" value="UniProtKB-ARBA"/>
</dbReference>